<dbReference type="OMA" id="RYIFEKT"/>
<reference evidence="2" key="1">
    <citation type="submission" date="2014-12" db="EMBL/GenBank/DDBJ databases">
        <authorList>
            <person name="Jaenicke S."/>
        </authorList>
    </citation>
    <scope>NUCLEOTIDE SEQUENCE [LARGE SCALE GENOMIC DNA]</scope>
    <source>
        <strain evidence="2">CBS1600</strain>
    </source>
</reference>
<dbReference type="RefSeq" id="XP_020073163.1">
    <property type="nucleotide sequence ID" value="XM_020212443.1"/>
</dbReference>
<reference evidence="3 5" key="3">
    <citation type="journal article" date="2016" name="Proc. Natl. Acad. Sci. U.S.A.">
        <title>Comparative genomics of biotechnologically important yeasts.</title>
        <authorList>
            <person name="Riley R."/>
            <person name="Haridas S."/>
            <person name="Wolfe K.H."/>
            <person name="Lopes M.R."/>
            <person name="Hittinger C.T."/>
            <person name="Goeker M."/>
            <person name="Salamov A.A."/>
            <person name="Wisecaver J.H."/>
            <person name="Long T.M."/>
            <person name="Calvey C.H."/>
            <person name="Aerts A.L."/>
            <person name="Barry K.W."/>
            <person name="Choi C."/>
            <person name="Clum A."/>
            <person name="Coughlan A.Y."/>
            <person name="Deshpande S."/>
            <person name="Douglass A.P."/>
            <person name="Hanson S.J."/>
            <person name="Klenk H.-P."/>
            <person name="LaButti K.M."/>
            <person name="Lapidus A."/>
            <person name="Lindquist E.A."/>
            <person name="Lipzen A.M."/>
            <person name="Meier-Kolthoff J.P."/>
            <person name="Ohm R.A."/>
            <person name="Otillar R.P."/>
            <person name="Pangilinan J.L."/>
            <person name="Peng Y."/>
            <person name="Rokas A."/>
            <person name="Rosa C.A."/>
            <person name="Scheuner C."/>
            <person name="Sibirny A.A."/>
            <person name="Slot J.C."/>
            <person name="Stielow J.B."/>
            <person name="Sun H."/>
            <person name="Kurtzman C.P."/>
            <person name="Blackwell M."/>
            <person name="Grigoriev I.V."/>
            <person name="Jeffries T.W."/>
        </authorList>
    </citation>
    <scope>NUCLEOTIDE SEQUENCE [LARGE SCALE GENOMIC DNA]</scope>
    <source>
        <strain evidence="5">ATCC 18201 / CBS 1600 / BCRC 20928 / JCM 3617 / NBRC 0987 / NRRL Y-1542</strain>
        <strain evidence="3">NRRL Y-1542</strain>
    </source>
</reference>
<organism evidence="2 4">
    <name type="scientific">Cyberlindnera jadinii (strain ATCC 18201 / CBS 1600 / BCRC 20928 / JCM 3617 / NBRC 0987 / NRRL Y-1542)</name>
    <name type="common">Torula yeast</name>
    <name type="synonym">Candida utilis</name>
    <dbReference type="NCBI Taxonomy" id="983966"/>
    <lineage>
        <taxon>Eukaryota</taxon>
        <taxon>Fungi</taxon>
        <taxon>Dikarya</taxon>
        <taxon>Ascomycota</taxon>
        <taxon>Saccharomycotina</taxon>
        <taxon>Saccharomycetes</taxon>
        <taxon>Phaffomycetales</taxon>
        <taxon>Phaffomycetaceae</taxon>
        <taxon>Cyberlindnera</taxon>
    </lineage>
</organism>
<dbReference type="SMART" id="SM00268">
    <property type="entry name" value="ACTIN"/>
    <property type="match status" value="1"/>
</dbReference>
<evidence type="ECO:0000313" key="5">
    <source>
        <dbReference type="Proteomes" id="UP000094389"/>
    </source>
</evidence>
<dbReference type="GeneID" id="30986839"/>
<dbReference type="InterPro" id="IPR004000">
    <property type="entry name" value="Actin"/>
</dbReference>
<accession>A0A1E4S9F4</accession>
<protein>
    <submittedName>
        <fullName evidence="2">ARP9 protein</fullName>
    </submittedName>
    <submittedName>
        <fullName evidence="3">Chromatin remodeling Snf/Swi complex subunit</fullName>
    </submittedName>
</protein>
<dbReference type="OrthoDB" id="74201at2759"/>
<comment type="similarity">
    <text evidence="1">Belongs to the actin family.</text>
</comment>
<dbReference type="Proteomes" id="UP000038830">
    <property type="component" value="Unassembled WGS sequence"/>
</dbReference>
<dbReference type="Proteomes" id="UP000094389">
    <property type="component" value="Unassembled WGS sequence"/>
</dbReference>
<keyword evidence="5" id="KW-1185">Reference proteome</keyword>
<proteinExistence type="inferred from homology"/>
<evidence type="ECO:0000313" key="4">
    <source>
        <dbReference type="Proteomes" id="UP000038830"/>
    </source>
</evidence>
<dbReference type="EMBL" id="KV453925">
    <property type="protein sequence ID" value="ODV76124.1"/>
    <property type="molecule type" value="Genomic_DNA"/>
</dbReference>
<dbReference type="Pfam" id="PF00022">
    <property type="entry name" value="Actin"/>
    <property type="match status" value="1"/>
</dbReference>
<evidence type="ECO:0000313" key="3">
    <source>
        <dbReference type="EMBL" id="ODV76124.1"/>
    </source>
</evidence>
<accession>A0A0H5CAK6</accession>
<dbReference type="STRING" id="983966.A0A0H5CAK6"/>
<dbReference type="Gene3D" id="3.90.640.60">
    <property type="match status" value="1"/>
</dbReference>
<name>A0A0H5CAK6_CYBJN</name>
<dbReference type="SUPFAM" id="SSF53067">
    <property type="entry name" value="Actin-like ATPase domain"/>
    <property type="match status" value="2"/>
</dbReference>
<dbReference type="FunFam" id="3.90.640.60:FF:000002">
    <property type="entry name" value="Actin-like protein ARP9"/>
    <property type="match status" value="1"/>
</dbReference>
<dbReference type="AlphaFoldDB" id="A0A0H5CAK6"/>
<gene>
    <name evidence="2" type="primary">ARP9</name>
    <name evidence="2" type="ORF">BN1211_0763</name>
    <name evidence="3" type="ORF">CYBJADRAFT_122661</name>
</gene>
<dbReference type="InterPro" id="IPR043129">
    <property type="entry name" value="ATPase_NBD"/>
</dbReference>
<dbReference type="EMBL" id="CDQK01000001">
    <property type="protein sequence ID" value="CEP20809.1"/>
    <property type="molecule type" value="Genomic_DNA"/>
</dbReference>
<evidence type="ECO:0000313" key="2">
    <source>
        <dbReference type="EMBL" id="CEP20809.1"/>
    </source>
</evidence>
<evidence type="ECO:0000256" key="1">
    <source>
        <dbReference type="RuleBase" id="RU000487"/>
    </source>
</evidence>
<dbReference type="Gene3D" id="3.30.420.40">
    <property type="match status" value="2"/>
</dbReference>
<dbReference type="PANTHER" id="PTHR11937">
    <property type="entry name" value="ACTIN"/>
    <property type="match status" value="1"/>
</dbReference>
<sequence length="434" mass="48030">MAPFNENSYLIISPGSNTTLVQFGLGESYSPPDIEVPTVVYAHPTLPNAFVSKGDAGSAKIHPIIKGEIVNLAAFNYFIKLLYRSALKTRPEVVNVPMVLIASSQWSKIDQERITQYVFEEIGISAFTILPAALGTIYAYGGLPTALVIDIGAEKTEIVPVVDYSVLNSAKSVIPFGGDHINETLKHLLPNLSAQQIESLKRSDIYEALSDEDKKKSFFGIDALDKDKDDEFDVAAIVTSGRTREILEEREKQDKEKTPNSQLENNTFIDESGETITVGKERFKGTEDLIQKISHGVSESLKRILDLHKRQDAWDHILVTGRTSRIVGFLEALNTQLVDDHLVGKDLHQSSAAQAAFQSTVNSNVQISQVPNSIRLGKMPEYFPEWKKIGYSDVQFLGAEIFAKQIFSSGNESMYVTQSVYAQNGPMALWDLAI</sequence>
<reference evidence="4" key="2">
    <citation type="journal article" date="2015" name="J. Biotechnol.">
        <title>The structure of the Cyberlindnera jadinii genome and its relation to Candida utilis analyzed by the occurrence of single nucleotide polymorphisms.</title>
        <authorList>
            <person name="Rupp O."/>
            <person name="Brinkrolf K."/>
            <person name="Buerth C."/>
            <person name="Kunigo M."/>
            <person name="Schneider J."/>
            <person name="Jaenicke S."/>
            <person name="Goesmann A."/>
            <person name="Puehler A."/>
            <person name="Jaeger K.-E."/>
            <person name="Ernst J.F."/>
        </authorList>
    </citation>
    <scope>NUCLEOTIDE SEQUENCE [LARGE SCALE GENOMIC DNA]</scope>
    <source>
        <strain evidence="4">ATCC 18201 / CBS 1600 / BCRC 20928 / JCM 3617 / NBRC 0987 / NRRL Y-1542</strain>
    </source>
</reference>